<evidence type="ECO:0000256" key="2">
    <source>
        <dbReference type="ARBA" id="ARBA00009321"/>
    </source>
</evidence>
<dbReference type="STRING" id="1620.IV67_GL000143"/>
<dbReference type="SUPFAM" id="SSF54373">
    <property type="entry name" value="FAD-linked reductases, C-terminal domain"/>
    <property type="match status" value="1"/>
</dbReference>
<comment type="similarity">
    <text evidence="2">Belongs to the UDP-galactopyranose/dTDP-fucopyranose mutase family.</text>
</comment>
<evidence type="ECO:0000256" key="4">
    <source>
        <dbReference type="ARBA" id="ARBA00022827"/>
    </source>
</evidence>
<dbReference type="InterPro" id="IPR004379">
    <property type="entry name" value="UDP-GALP_mutase"/>
</dbReference>
<comment type="cofactor">
    <cofactor evidence="1">
        <name>FAD</name>
        <dbReference type="ChEBI" id="CHEBI:57692"/>
    </cofactor>
</comment>
<dbReference type="PANTHER" id="PTHR21197">
    <property type="entry name" value="UDP-GALACTOPYRANOSE MUTASE"/>
    <property type="match status" value="1"/>
</dbReference>
<name>A0A0R2JH23_9LACO</name>
<evidence type="ECO:0000259" key="6">
    <source>
        <dbReference type="Pfam" id="PF03275"/>
    </source>
</evidence>
<gene>
    <name evidence="7" type="ORF">IV67_GL000143</name>
</gene>
<evidence type="ECO:0000256" key="3">
    <source>
        <dbReference type="ARBA" id="ARBA00022630"/>
    </source>
</evidence>
<proteinExistence type="inferred from homology"/>
<accession>A0A0R2JH23</accession>
<dbReference type="Pfam" id="PF13450">
    <property type="entry name" value="NAD_binding_8"/>
    <property type="match status" value="1"/>
</dbReference>
<dbReference type="InterPro" id="IPR015899">
    <property type="entry name" value="UDP-GalPyranose_mutase_C"/>
</dbReference>
<dbReference type="GO" id="GO:0050660">
    <property type="term" value="F:flavin adenine dinucleotide binding"/>
    <property type="evidence" value="ECO:0007669"/>
    <property type="project" value="TreeGrafter"/>
</dbReference>
<dbReference type="SUPFAM" id="SSF51971">
    <property type="entry name" value="Nucleotide-binding domain"/>
    <property type="match status" value="1"/>
</dbReference>
<comment type="caution">
    <text evidence="7">The sequence shown here is derived from an EMBL/GenBank/DDBJ whole genome shotgun (WGS) entry which is preliminary data.</text>
</comment>
<reference evidence="7 8" key="1">
    <citation type="journal article" date="2015" name="Genome Announc.">
        <title>Expanding the biotechnology potential of lactobacilli through comparative genomics of 213 strains and associated genera.</title>
        <authorList>
            <person name="Sun Z."/>
            <person name="Harris H.M."/>
            <person name="McCann A."/>
            <person name="Guo C."/>
            <person name="Argimon S."/>
            <person name="Zhang W."/>
            <person name="Yang X."/>
            <person name="Jeffery I.B."/>
            <person name="Cooney J.C."/>
            <person name="Kagawa T.F."/>
            <person name="Liu W."/>
            <person name="Song Y."/>
            <person name="Salvetti E."/>
            <person name="Wrobel A."/>
            <person name="Rasinkangas P."/>
            <person name="Parkhill J."/>
            <person name="Rea M.C."/>
            <person name="O'Sullivan O."/>
            <person name="Ritari J."/>
            <person name="Douillard F.P."/>
            <person name="Paul Ross R."/>
            <person name="Yang R."/>
            <person name="Briner A.E."/>
            <person name="Felis G.E."/>
            <person name="de Vos W.M."/>
            <person name="Barrangou R."/>
            <person name="Klaenhammer T.R."/>
            <person name="Caufield P.W."/>
            <person name="Cui Y."/>
            <person name="Zhang H."/>
            <person name="O'Toole P.W."/>
        </authorList>
    </citation>
    <scope>NUCLEOTIDE SEQUENCE [LARGE SCALE GENOMIC DNA]</scope>
    <source>
        <strain evidence="7 8">DSM 20014</strain>
    </source>
</reference>
<evidence type="ECO:0000256" key="1">
    <source>
        <dbReference type="ARBA" id="ARBA00001974"/>
    </source>
</evidence>
<dbReference type="GO" id="GO:0008767">
    <property type="term" value="F:UDP-galactopyranose mutase activity"/>
    <property type="evidence" value="ECO:0007669"/>
    <property type="project" value="InterPro"/>
</dbReference>
<dbReference type="Gene3D" id="3.40.50.720">
    <property type="entry name" value="NAD(P)-binding Rossmann-like Domain"/>
    <property type="match status" value="3"/>
</dbReference>
<evidence type="ECO:0000313" key="7">
    <source>
        <dbReference type="EMBL" id="KRN76640.1"/>
    </source>
</evidence>
<protein>
    <submittedName>
        <fullName evidence="7">UDP-galactopyranose mutase</fullName>
    </submittedName>
</protein>
<dbReference type="PANTHER" id="PTHR21197:SF0">
    <property type="entry name" value="UDP-GALACTOPYRANOSE MUTASE"/>
    <property type="match status" value="1"/>
</dbReference>
<dbReference type="EMBL" id="JQCD01000024">
    <property type="protein sequence ID" value="KRN76640.1"/>
    <property type="molecule type" value="Genomic_DNA"/>
</dbReference>
<organism evidence="7 8">
    <name type="scientific">Weissella minor</name>
    <dbReference type="NCBI Taxonomy" id="1620"/>
    <lineage>
        <taxon>Bacteria</taxon>
        <taxon>Bacillati</taxon>
        <taxon>Bacillota</taxon>
        <taxon>Bacilli</taxon>
        <taxon>Lactobacillales</taxon>
        <taxon>Lactobacillaceae</taxon>
        <taxon>Weissella</taxon>
    </lineage>
</organism>
<dbReference type="GO" id="GO:0005829">
    <property type="term" value="C:cytosol"/>
    <property type="evidence" value="ECO:0007669"/>
    <property type="project" value="TreeGrafter"/>
</dbReference>
<evidence type="ECO:0000313" key="8">
    <source>
        <dbReference type="Proteomes" id="UP000051673"/>
    </source>
</evidence>
<dbReference type="NCBIfam" id="TIGR00031">
    <property type="entry name" value="UDP-GALP_mutase"/>
    <property type="match status" value="1"/>
</dbReference>
<dbReference type="Pfam" id="PF03275">
    <property type="entry name" value="GLF"/>
    <property type="match status" value="1"/>
</dbReference>
<keyword evidence="3" id="KW-0285">Flavoprotein</keyword>
<dbReference type="PATRIC" id="fig|1620.3.peg.148"/>
<feature type="domain" description="UDP-galactopyranose mutase C-terminal" evidence="6">
    <location>
        <begin position="161"/>
        <end position="365"/>
    </location>
</feature>
<evidence type="ECO:0000256" key="5">
    <source>
        <dbReference type="ARBA" id="ARBA00023235"/>
    </source>
</evidence>
<dbReference type="AlphaFoldDB" id="A0A0R2JH23"/>
<keyword evidence="5" id="KW-0413">Isomerase</keyword>
<keyword evidence="8" id="KW-1185">Reference proteome</keyword>
<sequence length="393" mass="45641">MNGGDQVLNTKKYDYLVVGAGPYGAIFAHEAAKLGKRVLVIEKRDHVGGNMHTHVEHGVTVHDYGAHIFHTDNTEIWQYIQQFAEFNGFQNQVMANYKGELYNLPFNMNTFYEMWGTKTPAEAQAKIEVQKQEALGQLGNRTPRNLEEQAISLIGTDIYQKLVKGYTEKQWGRKATELPAFIIKRLPVRFVYNNNYFNHRYQGIPIGGYTQIFDQLLDHPLIDVQVGTDFFSQRDAYLAEFDKIVYTGMIDQFFDYQYGELAYRSLKFEKEIMDVDNYQGNAVINYTDADTPYTRVMEWKHFDGASDDGVSVVTREYPQAWNREKEAYYPVNDEQNMALYKQYARLAQDLSGQVVFGGRLGQYRYYDMDQVFHAALNLVRQEFKLPADYHFSE</sequence>
<dbReference type="Proteomes" id="UP000051673">
    <property type="component" value="Unassembled WGS sequence"/>
</dbReference>
<keyword evidence="4" id="KW-0274">FAD</keyword>